<protein>
    <submittedName>
        <fullName evidence="1">WAT1-related protein</fullName>
    </submittedName>
</protein>
<accession>A0ACC1XVX5</accession>
<evidence type="ECO:0000313" key="2">
    <source>
        <dbReference type="Proteomes" id="UP001164539"/>
    </source>
</evidence>
<sequence length="367" mass="40482">MANKFYNFLHGIKPVIAMVLVQAVVSGVNIFYKLAVYDGMNMRVLIAYRYIFATAFVVPLALIFERGSLAQNLSIEGLALTSATFVTSLANIIPALTFILAIIFRMEKWSNMRKMSGIGKVMGTLLGIGGAMVLIFYKGIEINIWSTDINLLSQKSNPIATSHRVLGNHLLGSLFGVACCFSYAIWYILQAKMGEKYPCKYSSTALMCITAAVQATVYAICVERDWSSWKLGWNIRLLSVVYTGTLASGLMVAVMAWYLRTMGPLYVSNFSPLALVFVALFGSLFLDEKLNLGSIIGSVLIIIGLYGVIWGKGKEMKNNLSETAALSISSSNHSQTVEVVIDDHQTTTVTRVYPIEDQIADEYLQKF</sequence>
<name>A0ACC1XVX5_MELAZ</name>
<organism evidence="1 2">
    <name type="scientific">Melia azedarach</name>
    <name type="common">Chinaberry tree</name>
    <dbReference type="NCBI Taxonomy" id="155640"/>
    <lineage>
        <taxon>Eukaryota</taxon>
        <taxon>Viridiplantae</taxon>
        <taxon>Streptophyta</taxon>
        <taxon>Embryophyta</taxon>
        <taxon>Tracheophyta</taxon>
        <taxon>Spermatophyta</taxon>
        <taxon>Magnoliopsida</taxon>
        <taxon>eudicotyledons</taxon>
        <taxon>Gunneridae</taxon>
        <taxon>Pentapetalae</taxon>
        <taxon>rosids</taxon>
        <taxon>malvids</taxon>
        <taxon>Sapindales</taxon>
        <taxon>Meliaceae</taxon>
        <taxon>Melia</taxon>
    </lineage>
</organism>
<keyword evidence="2" id="KW-1185">Reference proteome</keyword>
<dbReference type="Proteomes" id="UP001164539">
    <property type="component" value="Chromosome 7"/>
</dbReference>
<proteinExistence type="predicted"/>
<comment type="caution">
    <text evidence="1">The sequence shown here is derived from an EMBL/GenBank/DDBJ whole genome shotgun (WGS) entry which is preliminary data.</text>
</comment>
<reference evidence="1 2" key="1">
    <citation type="journal article" date="2023" name="Science">
        <title>Complex scaffold remodeling in plant triterpene biosynthesis.</title>
        <authorList>
            <person name="De La Pena R."/>
            <person name="Hodgson H."/>
            <person name="Liu J.C."/>
            <person name="Stephenson M.J."/>
            <person name="Martin A.C."/>
            <person name="Owen C."/>
            <person name="Harkess A."/>
            <person name="Leebens-Mack J."/>
            <person name="Jimenez L.E."/>
            <person name="Osbourn A."/>
            <person name="Sattely E.S."/>
        </authorList>
    </citation>
    <scope>NUCLEOTIDE SEQUENCE [LARGE SCALE GENOMIC DNA]</scope>
    <source>
        <strain evidence="2">cv. JPN11</strain>
        <tissue evidence="1">Leaf</tissue>
    </source>
</reference>
<dbReference type="EMBL" id="CM051400">
    <property type="protein sequence ID" value="KAJ4715430.1"/>
    <property type="molecule type" value="Genomic_DNA"/>
</dbReference>
<gene>
    <name evidence="1" type="ORF">OWV82_013793</name>
</gene>
<evidence type="ECO:0000313" key="1">
    <source>
        <dbReference type="EMBL" id="KAJ4715430.1"/>
    </source>
</evidence>